<dbReference type="GeneTree" id="ENSGT01140000282532"/>
<keyword evidence="14" id="KW-1185">Reference proteome</keyword>
<feature type="transmembrane region" description="Helical" evidence="11">
    <location>
        <begin position="39"/>
        <end position="62"/>
    </location>
</feature>
<dbReference type="GO" id="GO:0007608">
    <property type="term" value="P:sensory perception of smell"/>
    <property type="evidence" value="ECO:0007669"/>
    <property type="project" value="UniProtKB-KW"/>
</dbReference>
<dbReference type="InterPro" id="IPR047132">
    <property type="entry name" value="Olfact_rcpt_6C-like"/>
</dbReference>
<accession>A0A9L0T8E4</accession>
<feature type="region of interest" description="Disordered" evidence="10">
    <location>
        <begin position="181"/>
        <end position="208"/>
    </location>
</feature>
<proteinExistence type="predicted"/>
<dbReference type="PROSITE" id="PS50262">
    <property type="entry name" value="G_PROTEIN_RECEP_F1_2"/>
    <property type="match status" value="1"/>
</dbReference>
<name>A0A9L0T8E4_HORSE</name>
<keyword evidence="4 11" id="KW-0812">Transmembrane</keyword>
<evidence type="ECO:0000313" key="13">
    <source>
        <dbReference type="Ensembl" id="ENSECAP00000082554.1"/>
    </source>
</evidence>
<evidence type="ECO:0000256" key="4">
    <source>
        <dbReference type="ARBA" id="ARBA00022692"/>
    </source>
</evidence>
<dbReference type="Proteomes" id="UP000002281">
    <property type="component" value="Chromosome 1"/>
</dbReference>
<evidence type="ECO:0000256" key="6">
    <source>
        <dbReference type="ARBA" id="ARBA00022989"/>
    </source>
</evidence>
<evidence type="ECO:0000256" key="5">
    <source>
        <dbReference type="ARBA" id="ARBA00022725"/>
    </source>
</evidence>
<evidence type="ECO:0000256" key="11">
    <source>
        <dbReference type="SAM" id="Phobius"/>
    </source>
</evidence>
<keyword evidence="2" id="KW-1003">Cell membrane</keyword>
<keyword evidence="7" id="KW-0807">Transducer</keyword>
<feature type="transmembrane region" description="Helical" evidence="11">
    <location>
        <begin position="104"/>
        <end position="131"/>
    </location>
</feature>
<keyword evidence="9" id="KW-0675">Receptor</keyword>
<keyword evidence="6 11" id="KW-1133">Transmembrane helix</keyword>
<reference evidence="13" key="3">
    <citation type="submission" date="2025-09" db="UniProtKB">
        <authorList>
            <consortium name="Ensembl"/>
        </authorList>
    </citation>
    <scope>IDENTIFICATION</scope>
    <source>
        <strain evidence="13">Thoroughbred</strain>
    </source>
</reference>
<feature type="transmembrane region" description="Helical" evidence="11">
    <location>
        <begin position="74"/>
        <end position="92"/>
    </location>
</feature>
<reference evidence="13 14" key="1">
    <citation type="journal article" date="2009" name="Science">
        <title>Genome sequence, comparative analysis, and population genetics of the domestic horse.</title>
        <authorList>
            <consortium name="Broad Institute Genome Sequencing Platform"/>
            <consortium name="Broad Institute Whole Genome Assembly Team"/>
            <person name="Wade C.M."/>
            <person name="Giulotto E."/>
            <person name="Sigurdsson S."/>
            <person name="Zoli M."/>
            <person name="Gnerre S."/>
            <person name="Imsland F."/>
            <person name="Lear T.L."/>
            <person name="Adelson D.L."/>
            <person name="Bailey E."/>
            <person name="Bellone R.R."/>
            <person name="Bloecker H."/>
            <person name="Distl O."/>
            <person name="Edgar R.C."/>
            <person name="Garber M."/>
            <person name="Leeb T."/>
            <person name="Mauceli E."/>
            <person name="MacLeod J.N."/>
            <person name="Penedo M.C.T."/>
            <person name="Raison J.M."/>
            <person name="Sharpe T."/>
            <person name="Vogel J."/>
            <person name="Andersson L."/>
            <person name="Antczak D.F."/>
            <person name="Biagi T."/>
            <person name="Binns M.M."/>
            <person name="Chowdhary B.P."/>
            <person name="Coleman S.J."/>
            <person name="Della Valle G."/>
            <person name="Fryc S."/>
            <person name="Guerin G."/>
            <person name="Hasegawa T."/>
            <person name="Hill E.W."/>
            <person name="Jurka J."/>
            <person name="Kiialainen A."/>
            <person name="Lindgren G."/>
            <person name="Liu J."/>
            <person name="Magnani E."/>
            <person name="Mickelson J.R."/>
            <person name="Murray J."/>
            <person name="Nergadze S.G."/>
            <person name="Onofrio R."/>
            <person name="Pedroni S."/>
            <person name="Piras M.F."/>
            <person name="Raudsepp T."/>
            <person name="Rocchi M."/>
            <person name="Roeed K.H."/>
            <person name="Ryder O.A."/>
            <person name="Searle S."/>
            <person name="Skow L."/>
            <person name="Swinburne J.E."/>
            <person name="Syvaenen A.C."/>
            <person name="Tozaki T."/>
            <person name="Valberg S.J."/>
            <person name="Vaudin M."/>
            <person name="White J.R."/>
            <person name="Zody M.C."/>
            <person name="Lander E.S."/>
            <person name="Lindblad-Toh K."/>
        </authorList>
    </citation>
    <scope>NUCLEOTIDE SEQUENCE [LARGE SCALE GENOMIC DNA]</scope>
    <source>
        <strain evidence="13 14">Thoroughbred</strain>
    </source>
</reference>
<dbReference type="Ensembl" id="ENSECAT00000145182.1">
    <property type="protein sequence ID" value="ENSECAP00000082554.1"/>
    <property type="gene ID" value="ENSECAG00000051878.1"/>
</dbReference>
<keyword evidence="8 11" id="KW-0472">Membrane</keyword>
<protein>
    <recommendedName>
        <fullName evidence="12">G-protein coupled receptors family 1 profile domain-containing protein</fullName>
    </recommendedName>
</protein>
<dbReference type="GO" id="GO:0005886">
    <property type="term" value="C:plasma membrane"/>
    <property type="evidence" value="ECO:0007669"/>
    <property type="project" value="UniProtKB-SubCell"/>
</dbReference>
<dbReference type="Pfam" id="PF00001">
    <property type="entry name" value="7tm_1"/>
    <property type="match status" value="1"/>
</dbReference>
<evidence type="ECO:0000256" key="2">
    <source>
        <dbReference type="ARBA" id="ARBA00022475"/>
    </source>
</evidence>
<feature type="domain" description="G-protein coupled receptors family 1 profile" evidence="12">
    <location>
        <begin position="55"/>
        <end position="135"/>
    </location>
</feature>
<dbReference type="InterPro" id="IPR000276">
    <property type="entry name" value="GPCR_Rhodpsn"/>
</dbReference>
<keyword evidence="5" id="KW-0552">Olfaction</keyword>
<evidence type="ECO:0000256" key="8">
    <source>
        <dbReference type="ARBA" id="ARBA00023136"/>
    </source>
</evidence>
<organism evidence="13 14">
    <name type="scientific">Equus caballus</name>
    <name type="common">Horse</name>
    <dbReference type="NCBI Taxonomy" id="9796"/>
    <lineage>
        <taxon>Eukaryota</taxon>
        <taxon>Metazoa</taxon>
        <taxon>Chordata</taxon>
        <taxon>Craniata</taxon>
        <taxon>Vertebrata</taxon>
        <taxon>Euteleostomi</taxon>
        <taxon>Mammalia</taxon>
        <taxon>Eutheria</taxon>
        <taxon>Laurasiatheria</taxon>
        <taxon>Perissodactyla</taxon>
        <taxon>Equidae</taxon>
        <taxon>Equus</taxon>
    </lineage>
</organism>
<evidence type="ECO:0000256" key="7">
    <source>
        <dbReference type="ARBA" id="ARBA00023040"/>
    </source>
</evidence>
<dbReference type="PANTHER" id="PTHR26454">
    <property type="entry name" value="OLFACTORY RECEPTOR"/>
    <property type="match status" value="1"/>
</dbReference>
<evidence type="ECO:0000256" key="1">
    <source>
        <dbReference type="ARBA" id="ARBA00004651"/>
    </source>
</evidence>
<dbReference type="AlphaFoldDB" id="A0A9L0T8E4"/>
<dbReference type="Gene3D" id="1.20.1070.10">
    <property type="entry name" value="Rhodopsin 7-helix transmembrane proteins"/>
    <property type="match status" value="1"/>
</dbReference>
<evidence type="ECO:0000256" key="10">
    <source>
        <dbReference type="SAM" id="MobiDB-lite"/>
    </source>
</evidence>
<comment type="subcellular location">
    <subcellularLocation>
        <location evidence="1">Cell membrane</location>
        <topology evidence="1">Multi-pass membrane protein</topology>
    </subcellularLocation>
</comment>
<keyword evidence="7" id="KW-0297">G-protein coupled receptor</keyword>
<dbReference type="GO" id="GO:0004930">
    <property type="term" value="F:G protein-coupled receptor activity"/>
    <property type="evidence" value="ECO:0007669"/>
    <property type="project" value="UniProtKB-KW"/>
</dbReference>
<evidence type="ECO:0000256" key="3">
    <source>
        <dbReference type="ARBA" id="ARBA00022606"/>
    </source>
</evidence>
<dbReference type="InterPro" id="IPR017452">
    <property type="entry name" value="GPCR_Rhodpsn_7TM"/>
</dbReference>
<dbReference type="PANTHER" id="PTHR26454:SF2">
    <property type="entry name" value="OLFACTORY RECEPTOR 6E1"/>
    <property type="match status" value="1"/>
</dbReference>
<dbReference type="SUPFAM" id="SSF81321">
    <property type="entry name" value="Family A G protein-coupled receptor-like"/>
    <property type="match status" value="1"/>
</dbReference>
<keyword evidence="3" id="KW-0716">Sensory transduction</keyword>
<evidence type="ECO:0000259" key="12">
    <source>
        <dbReference type="PROSITE" id="PS50262"/>
    </source>
</evidence>
<evidence type="ECO:0000256" key="9">
    <source>
        <dbReference type="ARBA" id="ARBA00023170"/>
    </source>
</evidence>
<sequence>MLRTSDWPSSAEVRRAMGSHTTVTEFVLLGLSDACELQMLLFLGLHLTYLLTLPGNLLILVVTLRDWRFHTSMYYFFCKFAALQIWLSSVIFPKMLTSILTGHMTISLAGCFLQLFLYFFLGNTEFLLLVVMSFDSQFISKFCGLHLQNIFRTLPLLFTTTTTIFVCTTCHVSRLPIPYSPPHPTPRSMEDGRVRKHSSKCPQIPRTS</sequence>
<evidence type="ECO:0000313" key="14">
    <source>
        <dbReference type="Proteomes" id="UP000002281"/>
    </source>
</evidence>
<reference evidence="13" key="2">
    <citation type="submission" date="2025-08" db="UniProtKB">
        <authorList>
            <consortium name="Ensembl"/>
        </authorList>
    </citation>
    <scope>IDENTIFICATION</scope>
    <source>
        <strain evidence="13">Thoroughbred</strain>
    </source>
</reference>